<dbReference type="PANTHER" id="PTHR35339:SF3">
    <property type="entry name" value="DUF2264 DOMAIN-CONTAINING PROTEIN"/>
    <property type="match status" value="1"/>
</dbReference>
<sequence length="411" mass="46239" precursor="true">MVYRLIFISLALFLPTMLGMTPVCGQDANNSDRQYWVQTMVKIADPVINNLSKDQLKKKIPIGRSSSALASSREFVTHMESVGRTIAGIAPWLELGPDETPEGKLREKYIRMTCKALANSVDPNSNDYFNSTATRQILVNSAFLIQGLLQAPTQLWGNLDTTSRERLIEQWKSTRTMKPGNNNWLLFSAMVECGLKEFGGEWNFSVVKKALDSHKAWYKGDGIYGDGAEFHLDYYNSYVIHPLLLQVLKIAVKYDSSFSSFLDEEWIRFMRYAEIQERMIAPDGSYPVLGRSVSYRSAAFQVLGACALFQRLPQSLKPGQVRGAMTAMLKRLFEQPGTFDKDGWLTIGVCGEQKELGDTYLSTPCVYLCSLGFLPLGLPADSSFWCDPEEPWTSVKAFSGLKFPIDKFIKP</sequence>
<dbReference type="STRING" id="46506.AA415_02156"/>
<keyword evidence="1" id="KW-0732">Signal</keyword>
<dbReference type="EMBL" id="LRGC01000009">
    <property type="protein sequence ID" value="KWR54213.1"/>
    <property type="molecule type" value="Genomic_DNA"/>
</dbReference>
<evidence type="ECO:0000313" key="3">
    <source>
        <dbReference type="EMBL" id="KWR54213.1"/>
    </source>
</evidence>
<dbReference type="Proteomes" id="UP000056419">
    <property type="component" value="Unassembled WGS sequence"/>
</dbReference>
<accession>A0A108T6B9</accession>
<feature type="domain" description="DUF2264" evidence="2">
    <location>
        <begin position="32"/>
        <end position="392"/>
    </location>
</feature>
<reference evidence="3 4" key="1">
    <citation type="journal article" date="2016" name="BMC Genomics">
        <title>Type VI secretion systems of human gut Bacteroidales segregate into three genetic architectures, two of which are contained on mobile genetic elements.</title>
        <authorList>
            <person name="Coyne M.J."/>
            <person name="Roelofs K.G."/>
            <person name="Comstock L.E."/>
        </authorList>
    </citation>
    <scope>NUCLEOTIDE SEQUENCE [LARGE SCALE GENOMIC DNA]</scope>
    <source>
        <strain evidence="3 4">CL09T03C01</strain>
    </source>
</reference>
<dbReference type="InterPro" id="IPR049349">
    <property type="entry name" value="DUF2264_N"/>
</dbReference>
<proteinExistence type="predicted"/>
<name>A0A108T6B9_BACSE</name>
<organism evidence="3 4">
    <name type="scientific">Bacteroides stercoris</name>
    <dbReference type="NCBI Taxonomy" id="46506"/>
    <lineage>
        <taxon>Bacteria</taxon>
        <taxon>Pseudomonadati</taxon>
        <taxon>Bacteroidota</taxon>
        <taxon>Bacteroidia</taxon>
        <taxon>Bacteroidales</taxon>
        <taxon>Bacteroidaceae</taxon>
        <taxon>Bacteroides</taxon>
    </lineage>
</organism>
<dbReference type="PANTHER" id="PTHR35339">
    <property type="entry name" value="LINALOOL DEHYDRATASE_ISOMERASE DOMAIN-CONTAINING PROTEIN"/>
    <property type="match status" value="1"/>
</dbReference>
<gene>
    <name evidence="3" type="ORF">AA415_02156</name>
</gene>
<dbReference type="PATRIC" id="fig|46506.5.peg.2308"/>
<keyword evidence="4" id="KW-1185">Reference proteome</keyword>
<evidence type="ECO:0000313" key="4">
    <source>
        <dbReference type="Proteomes" id="UP000056419"/>
    </source>
</evidence>
<feature type="chain" id="PRO_5007130791" description="DUF2264 domain-containing protein" evidence="1">
    <location>
        <begin position="26"/>
        <end position="411"/>
    </location>
</feature>
<evidence type="ECO:0000259" key="2">
    <source>
        <dbReference type="Pfam" id="PF10022"/>
    </source>
</evidence>
<dbReference type="AlphaFoldDB" id="A0A108T6B9"/>
<protein>
    <recommendedName>
        <fullName evidence="2">DUF2264 domain-containing protein</fullName>
    </recommendedName>
</protein>
<feature type="signal peptide" evidence="1">
    <location>
        <begin position="1"/>
        <end position="25"/>
    </location>
</feature>
<dbReference type="InterPro" id="IPR016624">
    <property type="entry name" value="UCP014753"/>
</dbReference>
<evidence type="ECO:0000256" key="1">
    <source>
        <dbReference type="SAM" id="SignalP"/>
    </source>
</evidence>
<dbReference type="PIRSF" id="PIRSF014753">
    <property type="entry name" value="UCP014753"/>
    <property type="match status" value="1"/>
</dbReference>
<comment type="caution">
    <text evidence="3">The sequence shown here is derived from an EMBL/GenBank/DDBJ whole genome shotgun (WGS) entry which is preliminary data.</text>
</comment>
<dbReference type="Pfam" id="PF10022">
    <property type="entry name" value="DUF2264"/>
    <property type="match status" value="1"/>
</dbReference>